<keyword evidence="1" id="KW-0812">Transmembrane</keyword>
<comment type="caution">
    <text evidence="2">The sequence shown here is derived from an EMBL/GenBank/DDBJ whole genome shotgun (WGS) entry which is preliminary data.</text>
</comment>
<dbReference type="Proteomes" id="UP000078046">
    <property type="component" value="Unassembled WGS sequence"/>
</dbReference>
<organism evidence="2 3">
    <name type="scientific">Intoshia linei</name>
    <dbReference type="NCBI Taxonomy" id="1819745"/>
    <lineage>
        <taxon>Eukaryota</taxon>
        <taxon>Metazoa</taxon>
        <taxon>Spiralia</taxon>
        <taxon>Lophotrochozoa</taxon>
        <taxon>Mesozoa</taxon>
        <taxon>Orthonectida</taxon>
        <taxon>Rhopaluridae</taxon>
        <taxon>Intoshia</taxon>
    </lineage>
</organism>
<keyword evidence="3" id="KW-1185">Reference proteome</keyword>
<evidence type="ECO:0000313" key="3">
    <source>
        <dbReference type="Proteomes" id="UP000078046"/>
    </source>
</evidence>
<name>A0A177B2J8_9BILA</name>
<dbReference type="AlphaFoldDB" id="A0A177B2J8"/>
<proteinExistence type="predicted"/>
<keyword evidence="1" id="KW-0472">Membrane</keyword>
<dbReference type="EMBL" id="LWCA01000608">
    <property type="protein sequence ID" value="OAF67644.1"/>
    <property type="molecule type" value="Genomic_DNA"/>
</dbReference>
<feature type="transmembrane region" description="Helical" evidence="1">
    <location>
        <begin position="49"/>
        <end position="69"/>
    </location>
</feature>
<protein>
    <submittedName>
        <fullName evidence="2">Uncharacterized protein</fullName>
    </submittedName>
</protein>
<evidence type="ECO:0000313" key="2">
    <source>
        <dbReference type="EMBL" id="OAF67644.1"/>
    </source>
</evidence>
<evidence type="ECO:0000256" key="1">
    <source>
        <dbReference type="SAM" id="Phobius"/>
    </source>
</evidence>
<accession>A0A177B2J8</accession>
<keyword evidence="1" id="KW-1133">Transmembrane helix</keyword>
<sequence length="121" mass="14694">MDIIKHNISKEIEFLDFVPRGKLKIPYFELYLFSQSCYKFFLQMQSKKCINFLIKIFLIIYDNGFFFFVSDDMIKKNVCLPKSFKNNRKKKKKIWQLSGGNYDEKKVFQYRSRKKNENSTI</sequence>
<reference evidence="2 3" key="1">
    <citation type="submission" date="2016-04" db="EMBL/GenBank/DDBJ databases">
        <title>The genome of Intoshia linei affirms orthonectids as highly simplified spiralians.</title>
        <authorList>
            <person name="Mikhailov K.V."/>
            <person name="Slusarev G.S."/>
            <person name="Nikitin M.A."/>
            <person name="Logacheva M.D."/>
            <person name="Penin A."/>
            <person name="Aleoshin V."/>
            <person name="Panchin Y.V."/>
        </authorList>
    </citation>
    <scope>NUCLEOTIDE SEQUENCE [LARGE SCALE GENOMIC DNA]</scope>
    <source>
        <strain evidence="2">Intl2013</strain>
        <tissue evidence="2">Whole animal</tissue>
    </source>
</reference>
<gene>
    <name evidence="2" type="ORF">A3Q56_04605</name>
</gene>